<dbReference type="InterPro" id="IPR027383">
    <property type="entry name" value="Znf_put"/>
</dbReference>
<dbReference type="KEGG" id="dbc:MFMK1_001660"/>
<keyword evidence="3" id="KW-1133">Transmembrane helix</keyword>
<feature type="transmembrane region" description="Helical" evidence="3">
    <location>
        <begin position="82"/>
        <end position="104"/>
    </location>
</feature>
<dbReference type="Pfam" id="PF13490">
    <property type="entry name" value="zf-HC2"/>
    <property type="match status" value="1"/>
</dbReference>
<feature type="domain" description="Putative zinc-finger" evidence="4">
    <location>
        <begin position="11"/>
        <end position="36"/>
    </location>
</feature>
<dbReference type="RefSeq" id="WP_366924666.1">
    <property type="nucleotide sequence ID" value="NZ_CP121694.1"/>
</dbReference>
<dbReference type="Proteomes" id="UP001329915">
    <property type="component" value="Chromosome"/>
</dbReference>
<evidence type="ECO:0000259" key="4">
    <source>
        <dbReference type="Pfam" id="PF13490"/>
    </source>
</evidence>
<feature type="transmembrane region" description="Helical" evidence="3">
    <location>
        <begin position="158"/>
        <end position="178"/>
    </location>
</feature>
<protein>
    <recommendedName>
        <fullName evidence="2">Anti-sigma-W factor RsiW</fullName>
    </recommendedName>
</protein>
<evidence type="ECO:0000256" key="3">
    <source>
        <dbReference type="SAM" id="Phobius"/>
    </source>
</evidence>
<evidence type="ECO:0000313" key="5">
    <source>
        <dbReference type="EMBL" id="WRO21839.1"/>
    </source>
</evidence>
<dbReference type="AlphaFoldDB" id="A0AAU0UNR7"/>
<keyword evidence="3" id="KW-0472">Membrane</keyword>
<organism evidence="5 6">
    <name type="scientific">Metallumcola ferriviriculae</name>
    <dbReference type="NCBI Taxonomy" id="3039180"/>
    <lineage>
        <taxon>Bacteria</taxon>
        <taxon>Bacillati</taxon>
        <taxon>Bacillota</taxon>
        <taxon>Clostridia</taxon>
        <taxon>Neomoorellales</taxon>
        <taxon>Desulfitibacteraceae</taxon>
        <taxon>Metallumcola</taxon>
    </lineage>
</organism>
<gene>
    <name evidence="5" type="ORF">MFMK1_001660</name>
</gene>
<evidence type="ECO:0000256" key="2">
    <source>
        <dbReference type="ARBA" id="ARBA00024438"/>
    </source>
</evidence>
<evidence type="ECO:0000313" key="6">
    <source>
        <dbReference type="Proteomes" id="UP001329915"/>
    </source>
</evidence>
<name>A0AAU0UNR7_9FIRM</name>
<keyword evidence="6" id="KW-1185">Reference proteome</keyword>
<comment type="similarity">
    <text evidence="1">Belongs to the zinc-associated anti-sigma factor (ZAS) superfamily. Anti-sigma-W factor family.</text>
</comment>
<reference evidence="5 6" key="1">
    <citation type="submission" date="2023-04" db="EMBL/GenBank/DDBJ databases">
        <authorList>
            <person name="Hsu D."/>
        </authorList>
    </citation>
    <scope>NUCLEOTIDE SEQUENCE [LARGE SCALE GENOMIC DNA]</scope>
    <source>
        <strain evidence="5 6">MK1</strain>
    </source>
</reference>
<proteinExistence type="inferred from homology"/>
<feature type="transmembrane region" description="Helical" evidence="3">
    <location>
        <begin position="124"/>
        <end position="146"/>
    </location>
</feature>
<keyword evidence="3" id="KW-0812">Transmembrane</keyword>
<sequence>MNRCDETIVIAYLDNELPTEEAAAFFRHIRNCKDCQVTLEQYKELYDELDEVSIRPREDLTADVMSHLPDVDFTSKIRQRHFMHLTGILLVLSATGYLYLPLMLQNVGPTLDAVKVYWELGTDVWVALQTFVNALFVVARHFAAGLGTLLESIAQPSLLVTVSLMVLLVQWLLIKYLAVNYDWGN</sequence>
<dbReference type="EMBL" id="CP121694">
    <property type="protein sequence ID" value="WRO21839.1"/>
    <property type="molecule type" value="Genomic_DNA"/>
</dbReference>
<dbReference type="Gene3D" id="1.10.10.1320">
    <property type="entry name" value="Anti-sigma factor, zinc-finger domain"/>
    <property type="match status" value="1"/>
</dbReference>
<accession>A0AAU0UNR7</accession>
<dbReference type="InterPro" id="IPR041916">
    <property type="entry name" value="Anti_sigma_zinc_sf"/>
</dbReference>
<evidence type="ECO:0000256" key="1">
    <source>
        <dbReference type="ARBA" id="ARBA00024353"/>
    </source>
</evidence>